<dbReference type="SUPFAM" id="SSF81296">
    <property type="entry name" value="E set domains"/>
    <property type="match status" value="1"/>
</dbReference>
<feature type="signal peptide" evidence="3">
    <location>
        <begin position="1"/>
        <end position="28"/>
    </location>
</feature>
<protein>
    <recommendedName>
        <fullName evidence="4">Chitin-binding type-4 domain-containing protein</fullName>
    </recommendedName>
</protein>
<evidence type="ECO:0000313" key="5">
    <source>
        <dbReference type="EMBL" id="GAC75488.1"/>
    </source>
</evidence>
<organism evidence="5 6">
    <name type="scientific">Pseudozyma antarctica (strain T-34)</name>
    <name type="common">Yeast</name>
    <name type="synonym">Candida antarctica</name>
    <dbReference type="NCBI Taxonomy" id="1151754"/>
    <lineage>
        <taxon>Eukaryota</taxon>
        <taxon>Fungi</taxon>
        <taxon>Dikarya</taxon>
        <taxon>Basidiomycota</taxon>
        <taxon>Ustilaginomycotina</taxon>
        <taxon>Ustilaginomycetes</taxon>
        <taxon>Ustilaginales</taxon>
        <taxon>Ustilaginaceae</taxon>
        <taxon>Moesziomyces</taxon>
    </lineage>
</organism>
<dbReference type="Proteomes" id="UP000011976">
    <property type="component" value="Unassembled WGS sequence"/>
</dbReference>
<dbReference type="PANTHER" id="PTHR34823">
    <property type="entry name" value="GLCNAC-BINDING PROTEIN A"/>
    <property type="match status" value="1"/>
</dbReference>
<sequence>MSLRNLSVIRLFALVAIVSHLLIAVVEAHGYVTAPASRAYFCKTGQAKDCGEIQYEPQSVEAPKGLPFARNADAKLCSAGLTQFAQLDRQGAKVWPTTKAADVHSFSWTFTAQHATTNFRYFITRPDWDASSTKGLTANDLESDPFLTVAMNGKAPPASMKHDLSKSMPTRTGHHIVYAVWTVDNTANAFYQCIDLDFGGSQSNSNFPDVGSTSPQSSSTPKPAAAAPSSSASSSSTSSASNSNSNSAASSSNSSASSASTPASTSNTDHRNHSAKSKSCRLKKRRQPNSSALAARADYRRQPMRMLKKRSS</sequence>
<evidence type="ECO:0000313" key="6">
    <source>
        <dbReference type="Proteomes" id="UP000011976"/>
    </source>
</evidence>
<accession>M9MEP3</accession>
<evidence type="ECO:0000256" key="3">
    <source>
        <dbReference type="SAM" id="SignalP"/>
    </source>
</evidence>
<dbReference type="CDD" id="cd21177">
    <property type="entry name" value="LPMO_AA10"/>
    <property type="match status" value="1"/>
</dbReference>
<feature type="domain" description="Chitin-binding type-4" evidence="4">
    <location>
        <begin position="29"/>
        <end position="196"/>
    </location>
</feature>
<dbReference type="InterPro" id="IPR014756">
    <property type="entry name" value="Ig_E-set"/>
</dbReference>
<dbReference type="InterPro" id="IPR004302">
    <property type="entry name" value="Cellulose/chitin-bd_N"/>
</dbReference>
<dbReference type="InterPro" id="IPR051024">
    <property type="entry name" value="GlcNAc_Chitin_IntDeg"/>
</dbReference>
<feature type="compositionally biased region" description="Basic residues" evidence="2">
    <location>
        <begin position="302"/>
        <end position="312"/>
    </location>
</feature>
<reference evidence="6" key="1">
    <citation type="journal article" date="2013" name="Genome Announc.">
        <title>Genome sequence of the basidiomycetous yeast Pseudozyma antarctica T-34, a producer of the glycolipid biosurfactants mannosylerythritol lipids.</title>
        <authorList>
            <person name="Morita T."/>
            <person name="Koike H."/>
            <person name="Koyama Y."/>
            <person name="Hagiwara H."/>
            <person name="Ito E."/>
            <person name="Fukuoka T."/>
            <person name="Imura T."/>
            <person name="Machida M."/>
            <person name="Kitamoto D."/>
        </authorList>
    </citation>
    <scope>NUCLEOTIDE SEQUENCE [LARGE SCALE GENOMIC DNA]</scope>
    <source>
        <strain evidence="6">T-34</strain>
    </source>
</reference>
<dbReference type="PANTHER" id="PTHR34823:SF1">
    <property type="entry name" value="CHITIN-BINDING TYPE-4 DOMAIN-CONTAINING PROTEIN"/>
    <property type="match status" value="1"/>
</dbReference>
<feature type="compositionally biased region" description="Low complexity" evidence="2">
    <location>
        <begin position="212"/>
        <end position="267"/>
    </location>
</feature>
<dbReference type="AlphaFoldDB" id="M9MEP3"/>
<evidence type="ECO:0000256" key="1">
    <source>
        <dbReference type="ARBA" id="ARBA00022729"/>
    </source>
</evidence>
<proteinExistence type="predicted"/>
<evidence type="ECO:0000256" key="2">
    <source>
        <dbReference type="SAM" id="MobiDB-lite"/>
    </source>
</evidence>
<evidence type="ECO:0000259" key="4">
    <source>
        <dbReference type="Pfam" id="PF03067"/>
    </source>
</evidence>
<dbReference type="EMBL" id="DF196782">
    <property type="protein sequence ID" value="GAC75488.1"/>
    <property type="molecule type" value="Genomic_DNA"/>
</dbReference>
<dbReference type="Gene3D" id="2.70.50.50">
    <property type="entry name" value="chitin-binding protein cbp21"/>
    <property type="match status" value="1"/>
</dbReference>
<gene>
    <name evidence="5" type="ORF">PANT_16c00005</name>
</gene>
<keyword evidence="1 3" id="KW-0732">Signal</keyword>
<dbReference type="STRING" id="1151754.M9MEP3"/>
<dbReference type="OrthoDB" id="2550057at2759"/>
<dbReference type="Pfam" id="PF03067">
    <property type="entry name" value="LPMO_10"/>
    <property type="match status" value="1"/>
</dbReference>
<feature type="compositionally biased region" description="Basic residues" evidence="2">
    <location>
        <begin position="273"/>
        <end position="287"/>
    </location>
</feature>
<feature type="chain" id="PRO_5004100559" description="Chitin-binding type-4 domain-containing protein" evidence="3">
    <location>
        <begin position="29"/>
        <end position="312"/>
    </location>
</feature>
<feature type="region of interest" description="Disordered" evidence="2">
    <location>
        <begin position="206"/>
        <end position="312"/>
    </location>
</feature>
<name>M9MEP3_PSEA3</name>